<dbReference type="SUPFAM" id="SSF82771">
    <property type="entry name" value="GIY-YIG endonuclease"/>
    <property type="match status" value="1"/>
</dbReference>
<proteinExistence type="inferred from homology"/>
<evidence type="ECO:0000313" key="4">
    <source>
        <dbReference type="EMBL" id="MCP1376188.1"/>
    </source>
</evidence>
<feature type="region of interest" description="Disordered" evidence="2">
    <location>
        <begin position="1"/>
        <end position="25"/>
    </location>
</feature>
<reference evidence="4 5" key="1">
    <citation type="submission" date="2022-06" db="EMBL/GenBank/DDBJ databases">
        <title>Dyella sp. Sa strain:Sa Genome sequencing.</title>
        <authorList>
            <person name="Park S."/>
        </authorList>
    </citation>
    <scope>NUCLEOTIDE SEQUENCE [LARGE SCALE GENOMIC DNA]</scope>
    <source>
        <strain evidence="4 5">Sa</strain>
    </source>
</reference>
<evidence type="ECO:0000256" key="2">
    <source>
        <dbReference type="SAM" id="MobiDB-lite"/>
    </source>
</evidence>
<protein>
    <submittedName>
        <fullName evidence="4">GIY-YIG nuclease family protein</fullName>
    </submittedName>
</protein>
<dbReference type="PROSITE" id="PS50164">
    <property type="entry name" value="GIY_YIG"/>
    <property type="match status" value="1"/>
</dbReference>
<dbReference type="InterPro" id="IPR035901">
    <property type="entry name" value="GIY-YIG_endonuc_sf"/>
</dbReference>
<accession>A0ABT1FJ72</accession>
<organism evidence="4 5">
    <name type="scientific">Dyella lutea</name>
    <dbReference type="NCBI Taxonomy" id="2950441"/>
    <lineage>
        <taxon>Bacteria</taxon>
        <taxon>Pseudomonadati</taxon>
        <taxon>Pseudomonadota</taxon>
        <taxon>Gammaproteobacteria</taxon>
        <taxon>Lysobacterales</taxon>
        <taxon>Rhodanobacteraceae</taxon>
        <taxon>Dyella</taxon>
    </lineage>
</organism>
<dbReference type="InterPro" id="IPR000305">
    <property type="entry name" value="GIY-YIG_endonuc"/>
</dbReference>
<name>A0ABT1FJ72_9GAMM</name>
<keyword evidence="5" id="KW-1185">Reference proteome</keyword>
<dbReference type="InterPro" id="IPR050190">
    <property type="entry name" value="UPF0213_domain"/>
</dbReference>
<dbReference type="EMBL" id="JAMZEK010000005">
    <property type="protein sequence ID" value="MCP1376188.1"/>
    <property type="molecule type" value="Genomic_DNA"/>
</dbReference>
<evidence type="ECO:0000313" key="5">
    <source>
        <dbReference type="Proteomes" id="UP001204615"/>
    </source>
</evidence>
<evidence type="ECO:0000256" key="1">
    <source>
        <dbReference type="ARBA" id="ARBA00007435"/>
    </source>
</evidence>
<dbReference type="Pfam" id="PF01541">
    <property type="entry name" value="GIY-YIG"/>
    <property type="match status" value="1"/>
</dbReference>
<evidence type="ECO:0000259" key="3">
    <source>
        <dbReference type="PROSITE" id="PS50164"/>
    </source>
</evidence>
<dbReference type="RefSeq" id="WP_253569007.1">
    <property type="nucleotide sequence ID" value="NZ_JAMZEK010000005.1"/>
</dbReference>
<feature type="compositionally biased region" description="Low complexity" evidence="2">
    <location>
        <begin position="1"/>
        <end position="17"/>
    </location>
</feature>
<comment type="caution">
    <text evidence="4">The sequence shown here is derived from an EMBL/GenBank/DDBJ whole genome shotgun (WGS) entry which is preliminary data.</text>
</comment>
<dbReference type="PANTHER" id="PTHR34477">
    <property type="entry name" value="UPF0213 PROTEIN YHBQ"/>
    <property type="match status" value="1"/>
</dbReference>
<dbReference type="Gene3D" id="3.40.1440.10">
    <property type="entry name" value="GIY-YIG endonuclease"/>
    <property type="match status" value="1"/>
</dbReference>
<sequence>MRSRTVSSAVTTAPAATEGSTAPAWPEPGQWCLYLIECANGAWYAGITNHLRRRYDAHAAGRGARYTRANPPRRLLGWCPHPDRASASRAEAAIKRLPREGKLAYLLRSPPPSIPTVDA</sequence>
<dbReference type="CDD" id="cd10456">
    <property type="entry name" value="GIY-YIG_UPF0213"/>
    <property type="match status" value="1"/>
</dbReference>
<comment type="similarity">
    <text evidence="1">Belongs to the UPF0213 family.</text>
</comment>
<dbReference type="Proteomes" id="UP001204615">
    <property type="component" value="Unassembled WGS sequence"/>
</dbReference>
<dbReference type="PANTHER" id="PTHR34477:SF1">
    <property type="entry name" value="UPF0213 PROTEIN YHBQ"/>
    <property type="match status" value="1"/>
</dbReference>
<feature type="domain" description="GIY-YIG" evidence="3">
    <location>
        <begin position="29"/>
        <end position="104"/>
    </location>
</feature>
<gene>
    <name evidence="4" type="ORF">NC595_19235</name>
</gene>